<dbReference type="SUPFAM" id="SSF53850">
    <property type="entry name" value="Periplasmic binding protein-like II"/>
    <property type="match status" value="1"/>
</dbReference>
<keyword evidence="1" id="KW-1003">Cell membrane</keyword>
<keyword evidence="4" id="KW-0564">Palmitate</keyword>
<dbReference type="PROSITE" id="PS51257">
    <property type="entry name" value="PROKAR_LIPOPROTEIN"/>
    <property type="match status" value="1"/>
</dbReference>
<evidence type="ECO:0000256" key="5">
    <source>
        <dbReference type="ARBA" id="ARBA00023288"/>
    </source>
</evidence>
<evidence type="ECO:0000256" key="1">
    <source>
        <dbReference type="ARBA" id="ARBA00022475"/>
    </source>
</evidence>
<comment type="caution">
    <text evidence="8">The sequence shown here is derived from an EMBL/GenBank/DDBJ whole genome shotgun (WGS) entry which is preliminary data.</text>
</comment>
<dbReference type="Pfam" id="PF01547">
    <property type="entry name" value="SBP_bac_1"/>
    <property type="match status" value="1"/>
</dbReference>
<gene>
    <name evidence="8" type="ORF">NV381_02150</name>
</gene>
<dbReference type="PANTHER" id="PTHR43649">
    <property type="entry name" value="ARABINOSE-BINDING PROTEIN-RELATED"/>
    <property type="match status" value="1"/>
</dbReference>
<evidence type="ECO:0000256" key="6">
    <source>
        <dbReference type="SAM" id="MobiDB-lite"/>
    </source>
</evidence>
<keyword evidence="2 7" id="KW-0732">Signal</keyword>
<protein>
    <submittedName>
        <fullName evidence="8">Extracellular solute-binding protein</fullName>
    </submittedName>
</protein>
<feature type="compositionally biased region" description="Polar residues" evidence="6">
    <location>
        <begin position="27"/>
        <end position="36"/>
    </location>
</feature>
<name>A0ABT1Y9X6_9BACL</name>
<dbReference type="EMBL" id="JANQBD010000001">
    <property type="protein sequence ID" value="MCR8629996.1"/>
    <property type="molecule type" value="Genomic_DNA"/>
</dbReference>
<evidence type="ECO:0000313" key="9">
    <source>
        <dbReference type="Proteomes" id="UP001300012"/>
    </source>
</evidence>
<dbReference type="RefSeq" id="WP_258211601.1">
    <property type="nucleotide sequence ID" value="NZ_JANQBD010000001.1"/>
</dbReference>
<proteinExistence type="predicted"/>
<feature type="chain" id="PRO_5046037950" evidence="7">
    <location>
        <begin position="24"/>
        <end position="544"/>
    </location>
</feature>
<evidence type="ECO:0000313" key="8">
    <source>
        <dbReference type="EMBL" id="MCR8629996.1"/>
    </source>
</evidence>
<feature type="region of interest" description="Disordered" evidence="6">
    <location>
        <begin position="27"/>
        <end position="46"/>
    </location>
</feature>
<organism evidence="8 9">
    <name type="scientific">Paenibacillus radicis</name>
    <name type="common">ex Xue et al. 2023</name>
    <dbReference type="NCBI Taxonomy" id="2972489"/>
    <lineage>
        <taxon>Bacteria</taxon>
        <taxon>Bacillati</taxon>
        <taxon>Bacillota</taxon>
        <taxon>Bacilli</taxon>
        <taxon>Bacillales</taxon>
        <taxon>Paenibacillaceae</taxon>
        <taxon>Paenibacillus</taxon>
    </lineage>
</organism>
<reference evidence="8 9" key="1">
    <citation type="submission" date="2022-08" db="EMBL/GenBank/DDBJ databases">
        <title>Paenibacillus endoradicis sp. nov., Paenibacillus radicibacter sp. nov and Paenibacillus pararadicis sp. nov., three cold-adapted plant growth-promoting bacteria isolated from root of Larix gmelinii in Great Khingan.</title>
        <authorList>
            <person name="Xue H."/>
        </authorList>
    </citation>
    <scope>NUCLEOTIDE SEQUENCE [LARGE SCALE GENOMIC DNA]</scope>
    <source>
        <strain evidence="8 9">N5-1-1-5</strain>
    </source>
</reference>
<dbReference type="InterPro" id="IPR050490">
    <property type="entry name" value="Bact_solute-bd_prot1"/>
</dbReference>
<feature type="signal peptide" evidence="7">
    <location>
        <begin position="1"/>
        <end position="23"/>
    </location>
</feature>
<keyword evidence="9" id="KW-1185">Reference proteome</keyword>
<sequence>MSKRTVCNWPVLLTCGLALSVIAAGCSQSSPGNQKQAEAPGAKTEKKRGKITVSIYDQGQIPAEAGNSQKNSWATWVNEKGPVDVQYVPITRRESTQIYNTLFASGGAPDLITEYDDAYRNSLYTQKQLMPLDDMIDKYSTEYKKLMQQYPMLKKLGTKPDGKIYEIGRVQKMVTNHVMFIRTDWLKKLNLEVPKTTEDLYKVAKAFAEQDPDGNGKKDTFGTSLSFMSGDNIREMFGDVGWVVSNDQIVRDWDRIKEHTVFRKKLYDEGIVDKDFLADKNGAKAEKDWVNGKLGIFGIQNGVKSTGYKVFTTFKKNNPDATILPIELPKSPFGQFSPYLEPPVRMVSVVNAKAKDPEAVMKYIDFMITPSTMNTIKYGIEGVHSKKDSSGCYQAIDEEKSKKEVTWNQYFQGFFSTIMEGDCASFEKSLDMSKPVNKEFASFVPIADKAYLSKERPIPDVTSKFYWPSLPQEVSSVETNLSEAINELMIKAIVSGSSYTVDQAIQEAKSTWDKGGGKKVEEWYKKWYADNKNSALLTKDLYEN</sequence>
<keyword evidence="5" id="KW-0449">Lipoprotein</keyword>
<dbReference type="Gene3D" id="3.40.190.10">
    <property type="entry name" value="Periplasmic binding protein-like II"/>
    <property type="match status" value="2"/>
</dbReference>
<accession>A0ABT1Y9X6</accession>
<evidence type="ECO:0000256" key="4">
    <source>
        <dbReference type="ARBA" id="ARBA00023139"/>
    </source>
</evidence>
<evidence type="ECO:0000256" key="3">
    <source>
        <dbReference type="ARBA" id="ARBA00023136"/>
    </source>
</evidence>
<keyword evidence="3" id="KW-0472">Membrane</keyword>
<dbReference type="Proteomes" id="UP001300012">
    <property type="component" value="Unassembled WGS sequence"/>
</dbReference>
<dbReference type="PANTHER" id="PTHR43649:SF33">
    <property type="entry name" value="POLYGALACTURONAN_RHAMNOGALACTURONAN-BINDING PROTEIN YTCQ"/>
    <property type="match status" value="1"/>
</dbReference>
<evidence type="ECO:0000256" key="7">
    <source>
        <dbReference type="SAM" id="SignalP"/>
    </source>
</evidence>
<evidence type="ECO:0000256" key="2">
    <source>
        <dbReference type="ARBA" id="ARBA00022729"/>
    </source>
</evidence>
<dbReference type="InterPro" id="IPR006059">
    <property type="entry name" value="SBP"/>
</dbReference>